<proteinExistence type="predicted"/>
<keyword evidence="1" id="KW-0812">Transmembrane</keyword>
<feature type="transmembrane region" description="Helical" evidence="1">
    <location>
        <begin position="12"/>
        <end position="41"/>
    </location>
</feature>
<dbReference type="Proteomes" id="UP000176037">
    <property type="component" value="Unassembled WGS sequence"/>
</dbReference>
<keyword evidence="1" id="KW-1133">Transmembrane helix</keyword>
<name>A0A1E8FAS8_9ALTE</name>
<evidence type="ECO:0000256" key="1">
    <source>
        <dbReference type="SAM" id="Phobius"/>
    </source>
</evidence>
<dbReference type="AlphaFoldDB" id="A0A1E8FAS8"/>
<dbReference type="EMBL" id="MJIC01000015">
    <property type="protein sequence ID" value="OFI33034.1"/>
    <property type="molecule type" value="Genomic_DNA"/>
</dbReference>
<keyword evidence="3" id="KW-1185">Reference proteome</keyword>
<keyword evidence="1" id="KW-0472">Membrane</keyword>
<sequence length="140" mass="15419">MDEYDDIEPKPLPRWVLIPLGIVLVPFTLLCVIGSSMLLLAPNVPPNLLTISLGSLFLAGSLWFFYLSLRLLFVNPKNQSGFIAPMGLRAIALVFAVIPVASLILGTFWEKPLIHSIMTVAYIGIVLRLWGMAKNRAKSA</sequence>
<evidence type="ECO:0000313" key="2">
    <source>
        <dbReference type="EMBL" id="OFI33034.1"/>
    </source>
</evidence>
<gene>
    <name evidence="2" type="ORF">BFC17_01805</name>
</gene>
<feature type="transmembrane region" description="Helical" evidence="1">
    <location>
        <begin position="47"/>
        <end position="69"/>
    </location>
</feature>
<dbReference type="OrthoDB" id="7067773at2"/>
<comment type="caution">
    <text evidence="2">The sequence shown here is derived from an EMBL/GenBank/DDBJ whole genome shotgun (WGS) entry which is preliminary data.</text>
</comment>
<dbReference type="RefSeq" id="WP_070177411.1">
    <property type="nucleotide sequence ID" value="NZ_BMJR01000002.1"/>
</dbReference>
<feature type="transmembrane region" description="Helical" evidence="1">
    <location>
        <begin position="114"/>
        <end position="131"/>
    </location>
</feature>
<protein>
    <submittedName>
        <fullName evidence="2">Uncharacterized protein</fullName>
    </submittedName>
</protein>
<feature type="transmembrane region" description="Helical" evidence="1">
    <location>
        <begin position="90"/>
        <end position="108"/>
    </location>
</feature>
<evidence type="ECO:0000313" key="3">
    <source>
        <dbReference type="Proteomes" id="UP000176037"/>
    </source>
</evidence>
<organism evidence="2 3">
    <name type="scientific">Alteromonas lipolytica</name>
    <dbReference type="NCBI Taxonomy" id="1856405"/>
    <lineage>
        <taxon>Bacteria</taxon>
        <taxon>Pseudomonadati</taxon>
        <taxon>Pseudomonadota</taxon>
        <taxon>Gammaproteobacteria</taxon>
        <taxon>Alteromonadales</taxon>
        <taxon>Alteromonadaceae</taxon>
        <taxon>Alteromonas/Salinimonas group</taxon>
        <taxon>Alteromonas</taxon>
    </lineage>
</organism>
<accession>A0A1E8FAS8</accession>
<reference evidence="2 3" key="1">
    <citation type="submission" date="2016-09" db="EMBL/GenBank/DDBJ databases">
        <title>Alteromonas lipolytica, a new species isolated from sea water.</title>
        <authorList>
            <person name="Wu Y.-H."/>
            <person name="Cheng H."/>
            <person name="Xu X.-W."/>
        </authorList>
    </citation>
    <scope>NUCLEOTIDE SEQUENCE [LARGE SCALE GENOMIC DNA]</scope>
    <source>
        <strain evidence="2 3">JW12</strain>
    </source>
</reference>